<comment type="caution">
    <text evidence="6">Lacks conserved residue(s) required for the propagation of feature annotation.</text>
</comment>
<dbReference type="InterPro" id="IPR018114">
    <property type="entry name" value="TRYPSIN_HIS"/>
</dbReference>
<dbReference type="EMBL" id="JAZGQO010000014">
    <property type="protein sequence ID" value="KAK6170890.1"/>
    <property type="molecule type" value="Genomic_DNA"/>
</dbReference>
<evidence type="ECO:0000256" key="9">
    <source>
        <dbReference type="SAM" id="SignalP"/>
    </source>
</evidence>
<dbReference type="GO" id="GO:0009566">
    <property type="term" value="P:fertilization"/>
    <property type="evidence" value="ECO:0007669"/>
    <property type="project" value="UniProtKB-ARBA"/>
</dbReference>
<dbReference type="CDD" id="cd00041">
    <property type="entry name" value="CUB"/>
    <property type="match status" value="4"/>
</dbReference>
<dbReference type="Pfam" id="PF00089">
    <property type="entry name" value="Trypsin"/>
    <property type="match status" value="1"/>
</dbReference>
<feature type="domain" description="CUB" evidence="10">
    <location>
        <begin position="24"/>
        <end position="137"/>
    </location>
</feature>
<dbReference type="SUPFAM" id="SSF50494">
    <property type="entry name" value="Trypsin-like serine proteases"/>
    <property type="match status" value="1"/>
</dbReference>
<dbReference type="Gene3D" id="2.60.120.290">
    <property type="entry name" value="Spermadhesin, CUB domain"/>
    <property type="match status" value="4"/>
</dbReference>
<dbReference type="InterPro" id="IPR033116">
    <property type="entry name" value="TRYPSIN_SER"/>
</dbReference>
<dbReference type="InterPro" id="IPR043504">
    <property type="entry name" value="Peptidase_S1_PA_chymotrypsin"/>
</dbReference>
<dbReference type="InterPro" id="IPR023415">
    <property type="entry name" value="LDLR_class-A_CS"/>
</dbReference>
<feature type="disulfide bond" evidence="7">
    <location>
        <begin position="518"/>
        <end position="530"/>
    </location>
</feature>
<dbReference type="Gene3D" id="2.40.10.10">
    <property type="entry name" value="Trypsin-like serine proteases"/>
    <property type="match status" value="1"/>
</dbReference>
<feature type="chain" id="PRO_5042944137" evidence="9">
    <location>
        <begin position="25"/>
        <end position="816"/>
    </location>
</feature>
<dbReference type="InterPro" id="IPR000859">
    <property type="entry name" value="CUB_dom"/>
</dbReference>
<dbReference type="PROSITE" id="PS01209">
    <property type="entry name" value="LDLRA_1"/>
    <property type="match status" value="1"/>
</dbReference>
<dbReference type="InterPro" id="IPR009003">
    <property type="entry name" value="Peptidase_S1_PA"/>
</dbReference>
<dbReference type="CDD" id="cd00190">
    <property type="entry name" value="Tryp_SPc"/>
    <property type="match status" value="1"/>
</dbReference>
<dbReference type="GO" id="GO:0006508">
    <property type="term" value="P:proteolysis"/>
    <property type="evidence" value="ECO:0007669"/>
    <property type="project" value="UniProtKB-KW"/>
</dbReference>
<dbReference type="GO" id="GO:0004252">
    <property type="term" value="F:serine-type endopeptidase activity"/>
    <property type="evidence" value="ECO:0007669"/>
    <property type="project" value="InterPro"/>
</dbReference>
<dbReference type="FunFam" id="2.40.10.10:FF:000003">
    <property type="entry name" value="Transmembrane serine protease 3"/>
    <property type="match status" value="1"/>
</dbReference>
<feature type="domain" description="CUB" evidence="10">
    <location>
        <begin position="395"/>
        <end position="512"/>
    </location>
</feature>
<dbReference type="InterPro" id="IPR001254">
    <property type="entry name" value="Trypsin_dom"/>
</dbReference>
<feature type="disulfide bond" evidence="6">
    <location>
        <begin position="146"/>
        <end position="173"/>
    </location>
</feature>
<comment type="caution">
    <text evidence="12">The sequence shown here is derived from an EMBL/GenBank/DDBJ whole genome shotgun (WGS) entry which is preliminary data.</text>
</comment>
<protein>
    <submittedName>
        <fullName evidence="12">Uncharacterized protein</fullName>
    </submittedName>
</protein>
<dbReference type="PROSITE" id="PS50240">
    <property type="entry name" value="TRYPSIN_DOM"/>
    <property type="match status" value="1"/>
</dbReference>
<dbReference type="InterPro" id="IPR002172">
    <property type="entry name" value="LDrepeatLR_classA_rpt"/>
</dbReference>
<dbReference type="PANTHER" id="PTHR24251">
    <property type="entry name" value="OVOCHYMASE-RELATED"/>
    <property type="match status" value="1"/>
</dbReference>
<evidence type="ECO:0000256" key="6">
    <source>
        <dbReference type="PROSITE-ProRule" id="PRU00059"/>
    </source>
</evidence>
<dbReference type="AlphaFoldDB" id="A0AAN8J6K8"/>
<evidence type="ECO:0000259" key="11">
    <source>
        <dbReference type="PROSITE" id="PS50240"/>
    </source>
</evidence>
<feature type="disulfide bond" evidence="7">
    <location>
        <begin position="525"/>
        <end position="543"/>
    </location>
</feature>
<dbReference type="InterPro" id="IPR035914">
    <property type="entry name" value="Sperma_CUB_dom_sf"/>
</dbReference>
<keyword evidence="9" id="KW-0732">Signal</keyword>
<feature type="domain" description="Peptidase S1" evidence="11">
    <location>
        <begin position="572"/>
        <end position="803"/>
    </location>
</feature>
<evidence type="ECO:0000256" key="5">
    <source>
        <dbReference type="ARBA" id="ARBA00023157"/>
    </source>
</evidence>
<feature type="domain" description="CUB" evidence="10">
    <location>
        <begin position="268"/>
        <end position="382"/>
    </location>
</feature>
<dbReference type="InterPro" id="IPR001314">
    <property type="entry name" value="Peptidase_S1A"/>
</dbReference>
<dbReference type="CDD" id="cd00112">
    <property type="entry name" value="LDLa"/>
    <property type="match status" value="1"/>
</dbReference>
<dbReference type="Pfam" id="PF00057">
    <property type="entry name" value="Ldl_recept_a"/>
    <property type="match status" value="1"/>
</dbReference>
<dbReference type="PANTHER" id="PTHR24251:SF37">
    <property type="entry name" value="CUB DOMAIN-CONTAINING PROTEIN"/>
    <property type="match status" value="1"/>
</dbReference>
<dbReference type="Gene3D" id="4.10.400.10">
    <property type="entry name" value="Low-density Lipoprotein Receptor"/>
    <property type="match status" value="1"/>
</dbReference>
<evidence type="ECO:0000256" key="4">
    <source>
        <dbReference type="ARBA" id="ARBA00022825"/>
    </source>
</evidence>
<reference evidence="12 13" key="1">
    <citation type="submission" date="2024-01" db="EMBL/GenBank/DDBJ databases">
        <title>The genome of the rayed Mediterranean limpet Patella caerulea (Linnaeus, 1758).</title>
        <authorList>
            <person name="Anh-Thu Weber A."/>
            <person name="Halstead-Nussloch G."/>
        </authorList>
    </citation>
    <scope>NUCLEOTIDE SEQUENCE [LARGE SCALE GENOMIC DNA]</scope>
    <source>
        <strain evidence="12">AATW-2023a</strain>
        <tissue evidence="12">Whole specimen</tissue>
    </source>
</reference>
<dbReference type="PROSITE" id="PS50068">
    <property type="entry name" value="LDLRA_2"/>
    <property type="match status" value="1"/>
</dbReference>
<dbReference type="SUPFAM" id="SSF57424">
    <property type="entry name" value="LDL receptor-like module"/>
    <property type="match status" value="1"/>
</dbReference>
<dbReference type="PRINTS" id="PR00722">
    <property type="entry name" value="CHYMOTRYPSIN"/>
</dbReference>
<dbReference type="Proteomes" id="UP001347796">
    <property type="component" value="Unassembled WGS sequence"/>
</dbReference>
<dbReference type="SMART" id="SM00042">
    <property type="entry name" value="CUB"/>
    <property type="match status" value="4"/>
</dbReference>
<proteinExistence type="predicted"/>
<evidence type="ECO:0000256" key="2">
    <source>
        <dbReference type="ARBA" id="ARBA00022737"/>
    </source>
</evidence>
<keyword evidence="3 8" id="KW-0378">Hydrolase</keyword>
<dbReference type="FunFam" id="2.60.120.290:FF:000013">
    <property type="entry name" value="Membrane frizzled-related protein"/>
    <property type="match status" value="1"/>
</dbReference>
<dbReference type="PROSITE" id="PS01180">
    <property type="entry name" value="CUB"/>
    <property type="match status" value="4"/>
</dbReference>
<evidence type="ECO:0000313" key="12">
    <source>
        <dbReference type="EMBL" id="KAK6170890.1"/>
    </source>
</evidence>
<gene>
    <name evidence="12" type="ORF">SNE40_019179</name>
</gene>
<evidence type="ECO:0000256" key="8">
    <source>
        <dbReference type="RuleBase" id="RU363034"/>
    </source>
</evidence>
<organism evidence="12 13">
    <name type="scientific">Patella caerulea</name>
    <name type="common">Rayed Mediterranean limpet</name>
    <dbReference type="NCBI Taxonomy" id="87958"/>
    <lineage>
        <taxon>Eukaryota</taxon>
        <taxon>Metazoa</taxon>
        <taxon>Spiralia</taxon>
        <taxon>Lophotrochozoa</taxon>
        <taxon>Mollusca</taxon>
        <taxon>Gastropoda</taxon>
        <taxon>Patellogastropoda</taxon>
        <taxon>Patelloidea</taxon>
        <taxon>Patellidae</taxon>
        <taxon>Patella</taxon>
    </lineage>
</organism>
<feature type="disulfide bond" evidence="6">
    <location>
        <begin position="84"/>
        <end position="101"/>
    </location>
</feature>
<dbReference type="SMART" id="SM00020">
    <property type="entry name" value="Tryp_SPc"/>
    <property type="match status" value="1"/>
</dbReference>
<keyword evidence="4 8" id="KW-0720">Serine protease</keyword>
<feature type="disulfide bond" evidence="7">
    <location>
        <begin position="537"/>
        <end position="552"/>
    </location>
</feature>
<dbReference type="FunFam" id="2.60.120.290:FF:000005">
    <property type="entry name" value="Procollagen C-endopeptidase enhancer 1"/>
    <property type="match status" value="2"/>
</dbReference>
<dbReference type="InterPro" id="IPR036055">
    <property type="entry name" value="LDL_receptor-like_sf"/>
</dbReference>
<evidence type="ECO:0000256" key="7">
    <source>
        <dbReference type="PROSITE-ProRule" id="PRU00124"/>
    </source>
</evidence>
<feature type="signal peptide" evidence="9">
    <location>
        <begin position="1"/>
        <end position="24"/>
    </location>
</feature>
<keyword evidence="5 7" id="KW-1015">Disulfide bond</keyword>
<sequence length="816" mass="90076">MAVGILHLFAVYLCFLTISTPVVCQGCQPESKLNETTGLIKSHIGFGTTLYPDNLNCSWRLTASDGYHIILNKVVFNIESSQNCVHDVLKVTWNNASKLFCGGDGPEDFDVNSSATITFTTDGQHKSLGFLIKYNYVQNYQPKFSCKSSTILTDTGTITSPLYPNNYDSDLTCRWTLQADSLNNIAIEIVDLQIEGHRNEGCPYDYVSIYDEIKKKFIGRYCGHLNTQTIKTNSSKVLLEFVSDGRNNDRGFKLTWNQVPSELRIPTCGGYVNSSVADISPPTYTTTKLYYPNTDCSWTIIGDNRSIAIANFEAFDIEFTRLCVSDYLAIYDGANDSAPLLVKLCGHVLPASVVASSNSMFIKFHSDNSTQGKGFTISYVGIITETFTDPPLLHCPKEIKNITGESGQLTSIGYSGYQAYSPNLTCQWRLSTTPGKVLVLQFNDFETEFEAKCSYDYLEIRDGADASGHVLARYCGVALPRDVTSTTNSLFLTFVSDAAVGGIGFNLTYYTTDPKVLCKSNEYTCIDGSCISSTAVCNNITDCTDKSDEIMCDAGKICGKPTISPSLEGRRIVGGEEAVKGSWPWQTSVIYQSDHVCGGTLIHPYWVLTAAHCFGQSDVPRQWTVKVGKHAVLVPEREEQTILVADIIKHPAYEIRSSYSDVALIKLLTPANITDWVNIPCLPTAPVYVGQKCYITGWGETQGTCCNNVLKQAMVPVLNTTICNSQDYYHGDVLDTMFCAGYFKGQVDACHGDSGGPLVCQYSTGQWYLQGVISWGIGCADAKKPGIYTEVYKFLPWIQDILYQRSHFPTHLKSMV</sequence>
<feature type="domain" description="CUB" evidence="10">
    <location>
        <begin position="146"/>
        <end position="259"/>
    </location>
</feature>
<keyword evidence="2" id="KW-0677">Repeat</keyword>
<keyword evidence="13" id="KW-1185">Reference proteome</keyword>
<accession>A0AAN8J6K8</accession>
<dbReference type="SUPFAM" id="SSF49854">
    <property type="entry name" value="Spermadhesin, CUB domain"/>
    <property type="match status" value="4"/>
</dbReference>
<dbReference type="SMART" id="SM00192">
    <property type="entry name" value="LDLa"/>
    <property type="match status" value="1"/>
</dbReference>
<evidence type="ECO:0000259" key="10">
    <source>
        <dbReference type="PROSITE" id="PS01180"/>
    </source>
</evidence>
<dbReference type="Pfam" id="PF00431">
    <property type="entry name" value="CUB"/>
    <property type="match status" value="4"/>
</dbReference>
<name>A0AAN8J6K8_PATCE</name>
<evidence type="ECO:0000256" key="3">
    <source>
        <dbReference type="ARBA" id="ARBA00022801"/>
    </source>
</evidence>
<dbReference type="PROSITE" id="PS00134">
    <property type="entry name" value="TRYPSIN_HIS"/>
    <property type="match status" value="1"/>
</dbReference>
<dbReference type="PROSITE" id="PS00135">
    <property type="entry name" value="TRYPSIN_SER"/>
    <property type="match status" value="1"/>
</dbReference>
<evidence type="ECO:0000313" key="13">
    <source>
        <dbReference type="Proteomes" id="UP001347796"/>
    </source>
</evidence>
<keyword evidence="1 8" id="KW-0645">Protease</keyword>
<evidence type="ECO:0000256" key="1">
    <source>
        <dbReference type="ARBA" id="ARBA00022670"/>
    </source>
</evidence>